<accession>A0A9J6NXZ5</accession>
<name>A0A9J6NXZ5_9CLOT</name>
<sequence length="230" mass="26617">MKSKTKLIAMFLLIAFFMQTIVFAEIPKFTVVIGKRGYSLKQLHKGEGNSEIKKGVPIYIKNAKGKWIDIKSGKQVNKNTIPRITYFDEYGNKMVFEKHDGEIIKEACEKICFELFITKNTSGIGQVVSFVTTPEGYSEFFYVNYFEFVDKENKKLTQKFELGQDNFTYPEIKQKNVNINLYNVYNEKIATIEDVKIKEDEKIGISDRKIKGRKIVKDEGITVAFLKQKN</sequence>
<comment type="caution">
    <text evidence="1">The sequence shown here is derived from an EMBL/GenBank/DDBJ whole genome shotgun (WGS) entry which is preliminary data.</text>
</comment>
<gene>
    <name evidence="1" type="ORF">KDK92_04200</name>
</gene>
<reference evidence="1" key="2">
    <citation type="submission" date="2021-04" db="EMBL/GenBank/DDBJ databases">
        <authorList>
            <person name="Dong X."/>
        </authorList>
    </citation>
    <scope>NUCLEOTIDE SEQUENCE</scope>
    <source>
        <strain evidence="1">ZWT</strain>
    </source>
</reference>
<dbReference type="Proteomes" id="UP001056429">
    <property type="component" value="Unassembled WGS sequence"/>
</dbReference>
<proteinExistence type="predicted"/>
<keyword evidence="2" id="KW-1185">Reference proteome</keyword>
<organism evidence="1 2">
    <name type="scientific">Oceanirhabdus seepicola</name>
    <dbReference type="NCBI Taxonomy" id="2828781"/>
    <lineage>
        <taxon>Bacteria</taxon>
        <taxon>Bacillati</taxon>
        <taxon>Bacillota</taxon>
        <taxon>Clostridia</taxon>
        <taxon>Eubacteriales</taxon>
        <taxon>Clostridiaceae</taxon>
        <taxon>Oceanirhabdus</taxon>
    </lineage>
</organism>
<evidence type="ECO:0000313" key="2">
    <source>
        <dbReference type="Proteomes" id="UP001056429"/>
    </source>
</evidence>
<evidence type="ECO:0000313" key="1">
    <source>
        <dbReference type="EMBL" id="MCM1988932.1"/>
    </source>
</evidence>
<dbReference type="AlphaFoldDB" id="A0A9J6NXZ5"/>
<protein>
    <submittedName>
        <fullName evidence="1">Uncharacterized protein</fullName>
    </submittedName>
</protein>
<dbReference type="RefSeq" id="WP_250857797.1">
    <property type="nucleotide sequence ID" value="NZ_JAGSOJ010000001.1"/>
</dbReference>
<reference evidence="1" key="1">
    <citation type="journal article" date="2021" name="mSystems">
        <title>Bacteria and Archaea Synergistically Convert Glycine Betaine to Biogenic Methane in the Formosa Cold Seep of the South China Sea.</title>
        <authorList>
            <person name="Li L."/>
            <person name="Zhang W."/>
            <person name="Zhang S."/>
            <person name="Song L."/>
            <person name="Sun Q."/>
            <person name="Zhang H."/>
            <person name="Xiang H."/>
            <person name="Dong X."/>
        </authorList>
    </citation>
    <scope>NUCLEOTIDE SEQUENCE</scope>
    <source>
        <strain evidence="1">ZWT</strain>
    </source>
</reference>
<dbReference type="EMBL" id="JAGSOJ010000001">
    <property type="protein sequence ID" value="MCM1988932.1"/>
    <property type="molecule type" value="Genomic_DNA"/>
</dbReference>